<reference evidence="2 3" key="1">
    <citation type="submission" date="2019-02" db="EMBL/GenBank/DDBJ databases">
        <title>Pedobacter sp. RP-1-13 sp. nov., isolated from Arctic soil.</title>
        <authorList>
            <person name="Dahal R.H."/>
        </authorList>
    </citation>
    <scope>NUCLEOTIDE SEQUENCE [LARGE SCALE GENOMIC DNA]</scope>
    <source>
        <strain evidence="2 3">RP-1-13</strain>
    </source>
</reference>
<dbReference type="Pfam" id="PF11655">
    <property type="entry name" value="DUF2589"/>
    <property type="match status" value="1"/>
</dbReference>
<accession>A0A4R0MTL3</accession>
<organism evidence="2 3">
    <name type="scientific">Pedobacter frigiditerrae</name>
    <dbReference type="NCBI Taxonomy" id="2530452"/>
    <lineage>
        <taxon>Bacteria</taxon>
        <taxon>Pseudomonadati</taxon>
        <taxon>Bacteroidota</taxon>
        <taxon>Sphingobacteriia</taxon>
        <taxon>Sphingobacteriales</taxon>
        <taxon>Sphingobacteriaceae</taxon>
        <taxon>Pedobacter</taxon>
    </lineage>
</organism>
<dbReference type="Proteomes" id="UP000292884">
    <property type="component" value="Unassembled WGS sequence"/>
</dbReference>
<evidence type="ECO:0000256" key="1">
    <source>
        <dbReference type="SAM" id="MobiDB-lite"/>
    </source>
</evidence>
<name>A0A4R0MTL3_9SPHI</name>
<dbReference type="AlphaFoldDB" id="A0A4R0MTL3"/>
<feature type="region of interest" description="Disordered" evidence="1">
    <location>
        <begin position="167"/>
        <end position="189"/>
    </location>
</feature>
<dbReference type="RefSeq" id="WP_131553461.1">
    <property type="nucleotide sequence ID" value="NZ_SJSK01000003.1"/>
</dbReference>
<proteinExistence type="predicted"/>
<gene>
    <name evidence="2" type="ORF">EZ428_12265</name>
</gene>
<evidence type="ECO:0000313" key="2">
    <source>
        <dbReference type="EMBL" id="TCC90057.1"/>
    </source>
</evidence>
<dbReference type="EMBL" id="SJSK01000003">
    <property type="protein sequence ID" value="TCC90057.1"/>
    <property type="molecule type" value="Genomic_DNA"/>
</dbReference>
<sequence>MESNLLSMSQEFSGLPMDALIGGPLNAAARANAAMALTQTKFMLDTCFTKITVPKADLVKGEPAEFDKDTGLLSKAEVIGTPAIEKHDSYVPVMIVMSLQRGIITPGTPAVDADDTAKPPVKAKAAVATQIQSFVTQFNLPMLTIVPLNSLAVDTVDINFEMEVKSSFSEDQSEAKSTESKGEGSFEAKMGWGPLSVTIRGSASYDSKDSSTHNTHYEKSNSAKYSVNVHAAQLPLPKGVNTIIEAFAQSISPITIGAN</sequence>
<keyword evidence="3" id="KW-1185">Reference proteome</keyword>
<dbReference type="InterPro" id="IPR024510">
    <property type="entry name" value="DUF2589"/>
</dbReference>
<protein>
    <submittedName>
        <fullName evidence="2">DUF2589 domain-containing protein</fullName>
    </submittedName>
</protein>
<dbReference type="OrthoDB" id="1043330at2"/>
<evidence type="ECO:0000313" key="3">
    <source>
        <dbReference type="Proteomes" id="UP000292884"/>
    </source>
</evidence>
<feature type="compositionally biased region" description="Basic and acidic residues" evidence="1">
    <location>
        <begin position="173"/>
        <end position="186"/>
    </location>
</feature>
<comment type="caution">
    <text evidence="2">The sequence shown here is derived from an EMBL/GenBank/DDBJ whole genome shotgun (WGS) entry which is preliminary data.</text>
</comment>